<evidence type="ECO:0000313" key="2">
    <source>
        <dbReference type="Proteomes" id="UP000288794"/>
    </source>
</evidence>
<accession>A0A443IGX0</accession>
<name>A0A443IGX0_9GAMM</name>
<keyword evidence="2" id="KW-1185">Reference proteome</keyword>
<gene>
    <name evidence="1" type="ORF">ED28_03195</name>
</gene>
<protein>
    <submittedName>
        <fullName evidence="1">Uncharacterized protein</fullName>
    </submittedName>
</protein>
<comment type="caution">
    <text evidence="1">The sequence shown here is derived from an EMBL/GenBank/DDBJ whole genome shotgun (WGS) entry which is preliminary data.</text>
</comment>
<evidence type="ECO:0000313" key="1">
    <source>
        <dbReference type="EMBL" id="RWR03316.1"/>
    </source>
</evidence>
<proteinExistence type="predicted"/>
<dbReference type="EMBL" id="JMEE01000002">
    <property type="protein sequence ID" value="RWR03316.1"/>
    <property type="molecule type" value="Genomic_DNA"/>
</dbReference>
<dbReference type="Proteomes" id="UP000288794">
    <property type="component" value="Unassembled WGS sequence"/>
</dbReference>
<dbReference type="AlphaFoldDB" id="A0A443IGX0"/>
<reference evidence="1 2" key="1">
    <citation type="submission" date="2014-04" db="EMBL/GenBank/DDBJ databases">
        <title>Draft genome sequence of Pantoea beijingensis strain LMG 27579, an emerging pathogen to Pleurotus eryngii with potential industrial application.</title>
        <authorList>
            <person name="Xu F."/>
            <person name="Liu Y."/>
            <person name="Wang S."/>
            <person name="Yin Y."/>
            <person name="Ma Y."/>
            <person name="Zhao S."/>
            <person name="Rong C."/>
        </authorList>
    </citation>
    <scope>NUCLEOTIDE SEQUENCE [LARGE SCALE GENOMIC DNA]</scope>
    <source>
        <strain evidence="1 2">LMG 27579</strain>
    </source>
</reference>
<organism evidence="1 2">
    <name type="scientific">[Pantoea] beijingensis</name>
    <dbReference type="NCBI Taxonomy" id="1324864"/>
    <lineage>
        <taxon>Bacteria</taxon>
        <taxon>Pseudomonadati</taxon>
        <taxon>Pseudomonadota</taxon>
        <taxon>Gammaproteobacteria</taxon>
        <taxon>Enterobacterales</taxon>
        <taxon>Erwiniaceae</taxon>
        <taxon>Erwinia</taxon>
    </lineage>
</organism>
<sequence length="76" mass="8648">MTPSWQIRPQSLFNTPQASDFDLIPSEVRVGQRRATKDDIEAHMRNQKGNLRSRSEINASMRAANLAVAPQRIDEQ</sequence>